<reference evidence="1" key="1">
    <citation type="submission" date="2020-04" db="EMBL/GenBank/DDBJ databases">
        <authorList>
            <person name="Chiriac C."/>
            <person name="Salcher M."/>
            <person name="Ghai R."/>
            <person name="Kavagutti S V."/>
        </authorList>
    </citation>
    <scope>NUCLEOTIDE SEQUENCE</scope>
</reference>
<protein>
    <submittedName>
        <fullName evidence="1">Uncharacterized protein</fullName>
    </submittedName>
</protein>
<evidence type="ECO:0000313" key="1">
    <source>
        <dbReference type="EMBL" id="CAB4162222.1"/>
    </source>
</evidence>
<sequence>MSTESIEMKFIDKKNMQIIMEHVRSLLLESQEPDETVWLIEESFEYNGWIVTFTAAITDTKQSHIFTIERLIFEPITSALCEEIFIN</sequence>
<name>A0A6J5NTU0_9CAUD</name>
<gene>
    <name evidence="1" type="ORF">UFOVP780_21</name>
</gene>
<accession>A0A6J5NTU0</accession>
<proteinExistence type="predicted"/>
<dbReference type="EMBL" id="LR796730">
    <property type="protein sequence ID" value="CAB4162222.1"/>
    <property type="molecule type" value="Genomic_DNA"/>
</dbReference>
<organism evidence="1">
    <name type="scientific">uncultured Caudovirales phage</name>
    <dbReference type="NCBI Taxonomy" id="2100421"/>
    <lineage>
        <taxon>Viruses</taxon>
        <taxon>Duplodnaviria</taxon>
        <taxon>Heunggongvirae</taxon>
        <taxon>Uroviricota</taxon>
        <taxon>Caudoviricetes</taxon>
        <taxon>Peduoviridae</taxon>
        <taxon>Maltschvirus</taxon>
        <taxon>Maltschvirus maltsch</taxon>
    </lineage>
</organism>